<reference evidence="2 3" key="1">
    <citation type="submission" date="2016-10" db="EMBL/GenBank/DDBJ databases">
        <authorList>
            <person name="de Groot N.N."/>
        </authorList>
    </citation>
    <scope>NUCLEOTIDE SEQUENCE [LARGE SCALE GENOMIC DNA]</scope>
    <source>
        <strain evidence="2 3">B25</strain>
    </source>
</reference>
<protein>
    <submittedName>
        <fullName evidence="2">Uncharacterized protein</fullName>
    </submittedName>
</protein>
<name>A0A1H9E7N9_9SPIR</name>
<dbReference type="EMBL" id="FOFU01000003">
    <property type="protein sequence ID" value="SEQ21689.1"/>
    <property type="molecule type" value="Genomic_DNA"/>
</dbReference>
<dbReference type="OrthoDB" id="360820at2"/>
<dbReference type="AlphaFoldDB" id="A0A1H9E7N9"/>
<dbReference type="STRING" id="163.SAMN04487775_10345"/>
<proteinExistence type="predicted"/>
<keyword evidence="3" id="KW-1185">Reference proteome</keyword>
<accession>A0A1H9E7N9</accession>
<organism evidence="2 3">
    <name type="scientific">Treponema bryantii</name>
    <dbReference type="NCBI Taxonomy" id="163"/>
    <lineage>
        <taxon>Bacteria</taxon>
        <taxon>Pseudomonadati</taxon>
        <taxon>Spirochaetota</taxon>
        <taxon>Spirochaetia</taxon>
        <taxon>Spirochaetales</taxon>
        <taxon>Treponemataceae</taxon>
        <taxon>Treponema</taxon>
    </lineage>
</organism>
<evidence type="ECO:0000313" key="3">
    <source>
        <dbReference type="Proteomes" id="UP000182360"/>
    </source>
</evidence>
<gene>
    <name evidence="2" type="ORF">SAMN04487977_10353</name>
</gene>
<evidence type="ECO:0000313" key="2">
    <source>
        <dbReference type="EMBL" id="SEQ21689.1"/>
    </source>
</evidence>
<evidence type="ECO:0000256" key="1">
    <source>
        <dbReference type="SAM" id="MobiDB-lite"/>
    </source>
</evidence>
<feature type="region of interest" description="Disordered" evidence="1">
    <location>
        <begin position="96"/>
        <end position="141"/>
    </location>
</feature>
<dbReference type="RefSeq" id="WP_074642083.1">
    <property type="nucleotide sequence ID" value="NZ_FOFU01000003.1"/>
</dbReference>
<feature type="compositionally biased region" description="Basic residues" evidence="1">
    <location>
        <begin position="121"/>
        <end position="132"/>
    </location>
</feature>
<dbReference type="Proteomes" id="UP000182360">
    <property type="component" value="Unassembled WGS sequence"/>
</dbReference>
<sequence>MNQIQQEIAKALIQLSEKNLITEATVAKKIRENLKFHGKQKAGLCFQDIEEAAFNIEETNNLHYSVHLNSANDLLLKQSEKAEGLNADARKRRLASEKSMSVLTNGDVKSALSGKAEGSKPYKKRTEKKHMNVNKNYDDWE</sequence>